<proteinExistence type="predicted"/>
<organism evidence="3 4">
    <name type="scientific">Roseovarius albus</name>
    <dbReference type="NCBI Taxonomy" id="1247867"/>
    <lineage>
        <taxon>Bacteria</taxon>
        <taxon>Pseudomonadati</taxon>
        <taxon>Pseudomonadota</taxon>
        <taxon>Alphaproteobacteria</taxon>
        <taxon>Rhodobacterales</taxon>
        <taxon>Roseobacteraceae</taxon>
        <taxon>Roseovarius</taxon>
    </lineage>
</organism>
<dbReference type="GO" id="GO:0016491">
    <property type="term" value="F:oxidoreductase activity"/>
    <property type="evidence" value="ECO:0007669"/>
    <property type="project" value="UniProtKB-KW"/>
</dbReference>
<gene>
    <name evidence="3" type="primary">puuB_2</name>
    <name evidence="3" type="ORF">ROA7450_00141</name>
</gene>
<dbReference type="Gene3D" id="3.30.9.10">
    <property type="entry name" value="D-Amino Acid Oxidase, subunit A, domain 2"/>
    <property type="match status" value="1"/>
</dbReference>
<reference evidence="3 4" key="1">
    <citation type="submission" date="2017-03" db="EMBL/GenBank/DDBJ databases">
        <authorList>
            <person name="Afonso C.L."/>
            <person name="Miller P.J."/>
            <person name="Scott M.A."/>
            <person name="Spackman E."/>
            <person name="Goraichik I."/>
            <person name="Dimitrov K.M."/>
            <person name="Suarez D.L."/>
            <person name="Swayne D.E."/>
        </authorList>
    </citation>
    <scope>NUCLEOTIDE SEQUENCE [LARGE SCALE GENOMIC DNA]</scope>
    <source>
        <strain evidence="3 4">CECT 7450</strain>
    </source>
</reference>
<evidence type="ECO:0000313" key="4">
    <source>
        <dbReference type="Proteomes" id="UP000193061"/>
    </source>
</evidence>
<dbReference type="EC" id="1.4.3.-" evidence="3"/>
<dbReference type="PANTHER" id="PTHR13847">
    <property type="entry name" value="SARCOSINE DEHYDROGENASE-RELATED"/>
    <property type="match status" value="1"/>
</dbReference>
<accession>A0A1X6Y6R0</accession>
<dbReference type="GO" id="GO:0005737">
    <property type="term" value="C:cytoplasm"/>
    <property type="evidence" value="ECO:0007669"/>
    <property type="project" value="TreeGrafter"/>
</dbReference>
<dbReference type="Gene3D" id="3.50.50.60">
    <property type="entry name" value="FAD/NAD(P)-binding domain"/>
    <property type="match status" value="1"/>
</dbReference>
<dbReference type="AlphaFoldDB" id="A0A1X6Y6R0"/>
<dbReference type="EMBL" id="FWFX01000001">
    <property type="protein sequence ID" value="SLN12343.1"/>
    <property type="molecule type" value="Genomic_DNA"/>
</dbReference>
<sequence length="424" mass="46810">MSYPNSYYAATASDRASLPALAGVIEVDTCIIGGGYAGLSTALGLVERAHTDIAVIDAQGIGFGCSGRNGGFAFGGFSLHEHGLIKAVGAQKARELYGLTTEGIELIRQRINSYEIDCEAIWDGVLLCNWFKDEKIQNDHQTFMADSFGVELDYMSKDALREVVKSECYNGALVDKKAFHFHPLKYALGLTEEAHKGGAQIYANTPASRIKPDGPVKIVHTPNGVIRAKRLVICCGGYLEGLYKPLVRSSLPIATYVMATEPLGDRLDEAFTYRHAIYDTRFAFDYYRPMIDSRLMWGGRVSVNLNEPKDLDQLLYGDLMKVFPQLEGVKVDYAWQGLMSWSAHKMPQIGEERPGIWYAQAFGGHGVAATNIAGDLLAAAIAEGDTRYKMLADRFRLTSTFGPLGKIGAEATYQYYMLRDRMKE</sequence>
<keyword evidence="1 3" id="KW-0560">Oxidoreductase</keyword>
<dbReference type="SUPFAM" id="SSF51905">
    <property type="entry name" value="FAD/NAD(P)-binding domain"/>
    <property type="match status" value="1"/>
</dbReference>
<evidence type="ECO:0000259" key="2">
    <source>
        <dbReference type="Pfam" id="PF01266"/>
    </source>
</evidence>
<evidence type="ECO:0000256" key="1">
    <source>
        <dbReference type="ARBA" id="ARBA00023002"/>
    </source>
</evidence>
<dbReference type="InterPro" id="IPR036188">
    <property type="entry name" value="FAD/NAD-bd_sf"/>
</dbReference>
<dbReference type="Proteomes" id="UP000193061">
    <property type="component" value="Unassembled WGS sequence"/>
</dbReference>
<evidence type="ECO:0000313" key="3">
    <source>
        <dbReference type="EMBL" id="SLN12343.1"/>
    </source>
</evidence>
<feature type="domain" description="FAD dependent oxidoreductase" evidence="2">
    <location>
        <begin position="28"/>
        <end position="379"/>
    </location>
</feature>
<protein>
    <submittedName>
        <fullName evidence="3">Gamma-glutamylputrescine oxidoreductase</fullName>
        <ecNumber evidence="3">1.4.3.-</ecNumber>
    </submittedName>
</protein>
<dbReference type="RefSeq" id="WP_200812910.1">
    <property type="nucleotide sequence ID" value="NZ_FWFX01000001.1"/>
</dbReference>
<keyword evidence="4" id="KW-1185">Reference proteome</keyword>
<dbReference type="PANTHER" id="PTHR13847:SF281">
    <property type="entry name" value="FAD DEPENDENT OXIDOREDUCTASE DOMAIN-CONTAINING PROTEIN"/>
    <property type="match status" value="1"/>
</dbReference>
<dbReference type="InterPro" id="IPR006076">
    <property type="entry name" value="FAD-dep_OxRdtase"/>
</dbReference>
<dbReference type="Pfam" id="PF01266">
    <property type="entry name" value="DAO"/>
    <property type="match status" value="1"/>
</dbReference>
<name>A0A1X6Y6R0_9RHOB</name>